<keyword evidence="1 3" id="KW-0326">Glycosidase</keyword>
<dbReference type="GO" id="GO:0008706">
    <property type="term" value="F:6-phospho-beta-glucosidase activity"/>
    <property type="evidence" value="ECO:0007669"/>
    <property type="project" value="UniProtKB-EC"/>
</dbReference>
<dbReference type="AlphaFoldDB" id="A0A484YG73"/>
<gene>
    <name evidence="3" type="primary">bglH_1</name>
    <name evidence="3" type="ORF">NCTC12126_03420</name>
</gene>
<dbReference type="Pfam" id="PF00232">
    <property type="entry name" value="Glyco_hydro_1"/>
    <property type="match status" value="1"/>
</dbReference>
<name>A0A484YG73_9ENTR</name>
<dbReference type="EC" id="3.2.1.86" evidence="3"/>
<dbReference type="SUPFAM" id="SSF51445">
    <property type="entry name" value="(Trans)glycosidases"/>
    <property type="match status" value="1"/>
</dbReference>
<sequence length="103" mass="11557">MVSARRINRTASGVVLDDYRISYLNDHLVQVREALDDGVEVMGYTSWGPIDLVSASKAELSKRYGFIYVDRDDSGEGTLARSRKKSFYWYKEVIATQGGSLKG</sequence>
<dbReference type="Gene3D" id="3.20.20.80">
    <property type="entry name" value="Glycosidases"/>
    <property type="match status" value="1"/>
</dbReference>
<evidence type="ECO:0000313" key="3">
    <source>
        <dbReference type="EMBL" id="VFS34787.1"/>
    </source>
</evidence>
<dbReference type="InterPro" id="IPR017853">
    <property type="entry name" value="GH"/>
</dbReference>
<proteinExistence type="inferred from homology"/>
<dbReference type="InterPro" id="IPR001360">
    <property type="entry name" value="Glyco_hydro_1"/>
</dbReference>
<dbReference type="EMBL" id="CAADIW010000028">
    <property type="protein sequence ID" value="VFS34787.1"/>
    <property type="molecule type" value="Genomic_DNA"/>
</dbReference>
<dbReference type="PANTHER" id="PTHR10353">
    <property type="entry name" value="GLYCOSYL HYDROLASE"/>
    <property type="match status" value="1"/>
</dbReference>
<dbReference type="Proteomes" id="UP000351155">
    <property type="component" value="Unassembled WGS sequence"/>
</dbReference>
<evidence type="ECO:0000256" key="1">
    <source>
        <dbReference type="ARBA" id="ARBA00023295"/>
    </source>
</evidence>
<comment type="similarity">
    <text evidence="2">Belongs to the glycosyl hydrolase 1 family.</text>
</comment>
<dbReference type="GO" id="GO:0005829">
    <property type="term" value="C:cytosol"/>
    <property type="evidence" value="ECO:0007669"/>
    <property type="project" value="TreeGrafter"/>
</dbReference>
<keyword evidence="3" id="KW-0378">Hydrolase</keyword>
<dbReference type="PRINTS" id="PR00131">
    <property type="entry name" value="GLHYDRLASE1"/>
</dbReference>
<reference evidence="3 4" key="1">
    <citation type="submission" date="2019-03" db="EMBL/GenBank/DDBJ databases">
        <authorList>
            <consortium name="Pathogen Informatics"/>
        </authorList>
    </citation>
    <scope>NUCLEOTIDE SEQUENCE [LARGE SCALE GENOMIC DNA]</scope>
    <source>
        <strain evidence="3 4">NCTC12126</strain>
    </source>
</reference>
<organism evidence="3 4">
    <name type="scientific">Enterobacter cancerogenus</name>
    <dbReference type="NCBI Taxonomy" id="69218"/>
    <lineage>
        <taxon>Bacteria</taxon>
        <taxon>Pseudomonadati</taxon>
        <taxon>Pseudomonadota</taxon>
        <taxon>Gammaproteobacteria</taxon>
        <taxon>Enterobacterales</taxon>
        <taxon>Enterobacteriaceae</taxon>
        <taxon>Enterobacter</taxon>
        <taxon>Enterobacter cloacae complex</taxon>
    </lineage>
</organism>
<protein>
    <submittedName>
        <fullName evidence="3">Glycoside hydrolase family protein</fullName>
        <ecNumber evidence="3">3.2.1.86</ecNumber>
    </submittedName>
</protein>
<evidence type="ECO:0000256" key="2">
    <source>
        <dbReference type="RuleBase" id="RU003690"/>
    </source>
</evidence>
<evidence type="ECO:0000313" key="4">
    <source>
        <dbReference type="Proteomes" id="UP000351155"/>
    </source>
</evidence>
<accession>A0A484YG73</accession>
<dbReference type="GO" id="GO:0016052">
    <property type="term" value="P:carbohydrate catabolic process"/>
    <property type="evidence" value="ECO:0007669"/>
    <property type="project" value="TreeGrafter"/>
</dbReference>
<dbReference type="PANTHER" id="PTHR10353:SF122">
    <property type="entry name" value="6-PHOSPHO-BETA-GLUCOSIDASE ASCB-RELATED"/>
    <property type="match status" value="1"/>
</dbReference>